<reference evidence="8 9" key="1">
    <citation type="submission" date="2018-09" db="EMBL/GenBank/DDBJ databases">
        <title>YIM 75000 draft genome.</title>
        <authorList>
            <person name="Tang S."/>
            <person name="Feng Y."/>
        </authorList>
    </citation>
    <scope>NUCLEOTIDE SEQUENCE [LARGE SCALE GENOMIC DNA]</scope>
    <source>
        <strain evidence="8 9">YIM 75000</strain>
    </source>
</reference>
<feature type="transmembrane region" description="Helical" evidence="6">
    <location>
        <begin position="222"/>
        <end position="242"/>
    </location>
</feature>
<feature type="transmembrane region" description="Helical" evidence="6">
    <location>
        <begin position="58"/>
        <end position="81"/>
    </location>
</feature>
<evidence type="ECO:0000256" key="1">
    <source>
        <dbReference type="ARBA" id="ARBA00004141"/>
    </source>
</evidence>
<dbReference type="InterPro" id="IPR051784">
    <property type="entry name" value="Nod_factor_ABC_transporter"/>
</dbReference>
<gene>
    <name evidence="8" type="ORF">D5H78_04685</name>
</gene>
<comment type="caution">
    <text evidence="8">The sequence shown here is derived from an EMBL/GenBank/DDBJ whole genome shotgun (WGS) entry which is preliminary data.</text>
</comment>
<evidence type="ECO:0000256" key="3">
    <source>
        <dbReference type="ARBA" id="ARBA00022989"/>
    </source>
</evidence>
<evidence type="ECO:0000256" key="6">
    <source>
        <dbReference type="RuleBase" id="RU361157"/>
    </source>
</evidence>
<dbReference type="GO" id="GO:0046677">
    <property type="term" value="P:response to antibiotic"/>
    <property type="evidence" value="ECO:0007669"/>
    <property type="project" value="UniProtKB-KW"/>
</dbReference>
<keyword evidence="9" id="KW-1185">Reference proteome</keyword>
<keyword evidence="2 6" id="KW-0812">Transmembrane</keyword>
<protein>
    <recommendedName>
        <fullName evidence="6">Transport permease protein</fullName>
    </recommendedName>
</protein>
<evidence type="ECO:0000313" key="9">
    <source>
        <dbReference type="Proteomes" id="UP000265614"/>
    </source>
</evidence>
<dbReference type="Proteomes" id="UP000265614">
    <property type="component" value="Unassembled WGS sequence"/>
</dbReference>
<dbReference type="GO" id="GO:0043190">
    <property type="term" value="C:ATP-binding cassette (ABC) transporter complex"/>
    <property type="evidence" value="ECO:0007669"/>
    <property type="project" value="InterPro"/>
</dbReference>
<dbReference type="PIRSF" id="PIRSF006648">
    <property type="entry name" value="DrrB"/>
    <property type="match status" value="1"/>
</dbReference>
<keyword evidence="5" id="KW-0046">Antibiotic resistance</keyword>
<proteinExistence type="inferred from homology"/>
<feature type="transmembrane region" description="Helical" evidence="6">
    <location>
        <begin position="170"/>
        <end position="195"/>
    </location>
</feature>
<dbReference type="InterPro" id="IPR013525">
    <property type="entry name" value="ABC2_TM"/>
</dbReference>
<feature type="transmembrane region" description="Helical" evidence="6">
    <location>
        <begin position="21"/>
        <end position="38"/>
    </location>
</feature>
<keyword evidence="6" id="KW-0813">Transport</keyword>
<dbReference type="PANTHER" id="PTHR43229:SF3">
    <property type="entry name" value="ABC-TYPE MULTIDRUG TRANSPORT SYSTEM, PERMEASE COMPONENT"/>
    <property type="match status" value="1"/>
</dbReference>
<evidence type="ECO:0000256" key="2">
    <source>
        <dbReference type="ARBA" id="ARBA00022692"/>
    </source>
</evidence>
<evidence type="ECO:0000313" key="8">
    <source>
        <dbReference type="EMBL" id="RJK98198.1"/>
    </source>
</evidence>
<organism evidence="8 9">
    <name type="scientific">Vallicoccus soli</name>
    <dbReference type="NCBI Taxonomy" id="2339232"/>
    <lineage>
        <taxon>Bacteria</taxon>
        <taxon>Bacillati</taxon>
        <taxon>Actinomycetota</taxon>
        <taxon>Actinomycetes</taxon>
        <taxon>Motilibacterales</taxon>
        <taxon>Vallicoccaceae</taxon>
        <taxon>Vallicoccus</taxon>
    </lineage>
</organism>
<accession>A0A3A3Z5G7</accession>
<dbReference type="PANTHER" id="PTHR43229">
    <property type="entry name" value="NODULATION PROTEIN J"/>
    <property type="match status" value="1"/>
</dbReference>
<evidence type="ECO:0000256" key="4">
    <source>
        <dbReference type="ARBA" id="ARBA00023136"/>
    </source>
</evidence>
<feature type="transmembrane region" description="Helical" evidence="6">
    <location>
        <begin position="102"/>
        <end position="127"/>
    </location>
</feature>
<dbReference type="EMBL" id="QZEZ01000001">
    <property type="protein sequence ID" value="RJK98198.1"/>
    <property type="molecule type" value="Genomic_DNA"/>
</dbReference>
<dbReference type="RefSeq" id="WP_119949124.1">
    <property type="nucleotide sequence ID" value="NZ_QZEZ01000001.1"/>
</dbReference>
<dbReference type="InterPro" id="IPR047817">
    <property type="entry name" value="ABC2_TM_bact-type"/>
</dbReference>
<keyword evidence="6" id="KW-1003">Cell membrane</keyword>
<dbReference type="AlphaFoldDB" id="A0A3A3Z5G7"/>
<dbReference type="InterPro" id="IPR000412">
    <property type="entry name" value="ABC_2_transport"/>
</dbReference>
<name>A0A3A3Z5G7_9ACTN</name>
<evidence type="ECO:0000259" key="7">
    <source>
        <dbReference type="PROSITE" id="PS51012"/>
    </source>
</evidence>
<evidence type="ECO:0000256" key="5">
    <source>
        <dbReference type="ARBA" id="ARBA00023251"/>
    </source>
</evidence>
<dbReference type="PRINTS" id="PR00164">
    <property type="entry name" value="ABC2TRNSPORT"/>
</dbReference>
<dbReference type="PROSITE" id="PS51012">
    <property type="entry name" value="ABC_TM2"/>
    <property type="match status" value="1"/>
</dbReference>
<comment type="subcellular location">
    <subcellularLocation>
        <location evidence="6">Cell membrane</location>
        <topology evidence="6">Multi-pass membrane protein</topology>
    </subcellularLocation>
    <subcellularLocation>
        <location evidence="1">Membrane</location>
        <topology evidence="1">Multi-pass membrane protein</topology>
    </subcellularLocation>
</comment>
<comment type="similarity">
    <text evidence="6">Belongs to the ABC-2 integral membrane protein family.</text>
</comment>
<feature type="domain" description="ABC transmembrane type-2" evidence="7">
    <location>
        <begin position="21"/>
        <end position="248"/>
    </location>
</feature>
<feature type="transmembrane region" description="Helical" evidence="6">
    <location>
        <begin position="133"/>
        <end position="158"/>
    </location>
</feature>
<keyword evidence="4 6" id="KW-0472">Membrane</keyword>
<sequence>MLSDTLQVLGRTARQDLRSPAWVVAGLAQPVLYLLLFAPLLEAVAAAPGFGPGDHLQVFVPALLVQQALFGSLFVGFGLMADVRAGVLDRMRVTPVPRAALLLGRVLRDVAVLLVQALLLLGCATLLGLRAPLLGVAVGLVLVALVGAALSAVSYALALRIRSEGAFAPLLNAFSLPLLLLSGVLLPMGLAPAWLHAVSRANPFAHVVDAERAAFVGDLGRVALTGGAVAAALALAAGAWGVRTFHREAA</sequence>
<dbReference type="Pfam" id="PF01061">
    <property type="entry name" value="ABC2_membrane"/>
    <property type="match status" value="1"/>
</dbReference>
<dbReference type="OrthoDB" id="9255971at2"/>
<dbReference type="GO" id="GO:0140359">
    <property type="term" value="F:ABC-type transporter activity"/>
    <property type="evidence" value="ECO:0007669"/>
    <property type="project" value="InterPro"/>
</dbReference>
<keyword evidence="3 6" id="KW-1133">Transmembrane helix</keyword>